<dbReference type="Proteomes" id="UP001456513">
    <property type="component" value="Unassembled WGS sequence"/>
</dbReference>
<accession>A0ABU9CSE7</accession>
<dbReference type="RefSeq" id="WP_341439850.1">
    <property type="nucleotide sequence ID" value="NZ_JBBPCN010000001.1"/>
</dbReference>
<gene>
    <name evidence="1" type="ORF">AABD04_00660</name>
</gene>
<dbReference type="EMBL" id="JBBPCN010000001">
    <property type="protein sequence ID" value="MEK8069356.1"/>
    <property type="molecule type" value="Genomic_DNA"/>
</dbReference>
<evidence type="ECO:0000313" key="2">
    <source>
        <dbReference type="Proteomes" id="UP001456513"/>
    </source>
</evidence>
<comment type="caution">
    <text evidence="1">The sequence shown here is derived from an EMBL/GenBank/DDBJ whole genome shotgun (WGS) entry which is preliminary data.</text>
</comment>
<evidence type="ECO:0000313" key="1">
    <source>
        <dbReference type="EMBL" id="MEK8069356.1"/>
    </source>
</evidence>
<reference evidence="1 2" key="1">
    <citation type="submission" date="2024-03" db="EMBL/GenBank/DDBJ databases">
        <title>Rhodococcus navarretei sp. nov. and Pseudarthrobacter quantumdoti sp. nov., two new species with the ability to biosynthesize Quantum Dots isolated from soil samples at Union Glacier, Antarctica.</title>
        <authorList>
            <person name="Vargas M."/>
        </authorList>
    </citation>
    <scope>NUCLEOTIDE SEQUENCE [LARGE SCALE GENOMIC DNA]</scope>
    <source>
        <strain evidence="1 2">EXRC-4A-4</strain>
    </source>
</reference>
<name>A0ABU9CSE7_9NOCA</name>
<sequence length="198" mass="21376">MESSTDWAEWSGDDLQQDVSEAQWVNNNLAVVATTTVGSLVPTVFDAYASIQYPARGNTRGATVPAKPVVAWHVQLASIIEVLARSTNTPDTCWFAVWEGNTALDDIRDKAPTAAIAGYNYFLLRGPVSRAADTLEGLSPHLWWPADHAWCVAQHFDFPCAFLGGSTETVAGILALTEIESSPIRFDQIITAGHGDDG</sequence>
<protein>
    <submittedName>
        <fullName evidence="1">Uncharacterized protein</fullName>
    </submittedName>
</protein>
<keyword evidence="2" id="KW-1185">Reference proteome</keyword>
<proteinExistence type="predicted"/>
<organism evidence="1 2">
    <name type="scientific">Rhodococcus navarretei</name>
    <dbReference type="NCBI Taxonomy" id="3128981"/>
    <lineage>
        <taxon>Bacteria</taxon>
        <taxon>Bacillati</taxon>
        <taxon>Actinomycetota</taxon>
        <taxon>Actinomycetes</taxon>
        <taxon>Mycobacteriales</taxon>
        <taxon>Nocardiaceae</taxon>
        <taxon>Rhodococcus</taxon>
    </lineage>
</organism>